<dbReference type="InterPro" id="IPR011081">
    <property type="entry name" value="Big_4"/>
</dbReference>
<dbReference type="Gene3D" id="3.30.160.710">
    <property type="match status" value="4"/>
</dbReference>
<dbReference type="Pfam" id="PF02412">
    <property type="entry name" value="TSP_3"/>
    <property type="match status" value="2"/>
</dbReference>
<dbReference type="Pfam" id="PF13585">
    <property type="entry name" value="CHU_C"/>
    <property type="match status" value="1"/>
</dbReference>
<feature type="domain" description="MBG" evidence="4">
    <location>
        <begin position="34"/>
        <end position="111"/>
    </location>
</feature>
<keyword evidence="6" id="KW-1185">Reference proteome</keyword>
<dbReference type="InterPro" id="IPR003367">
    <property type="entry name" value="Thrombospondin_3-like_rpt"/>
</dbReference>
<dbReference type="Gene3D" id="4.10.1080.10">
    <property type="entry name" value="TSP type-3 repeat"/>
    <property type="match status" value="1"/>
</dbReference>
<evidence type="ECO:0000313" key="6">
    <source>
        <dbReference type="Proteomes" id="UP001596163"/>
    </source>
</evidence>
<dbReference type="RefSeq" id="WP_377914488.1">
    <property type="nucleotide sequence ID" value="NZ_JBHSKS010000006.1"/>
</dbReference>
<feature type="domain" description="MBG" evidence="4">
    <location>
        <begin position="343"/>
        <end position="416"/>
    </location>
</feature>
<feature type="domain" description="MBG" evidence="4">
    <location>
        <begin position="117"/>
        <end position="186"/>
    </location>
</feature>
<gene>
    <name evidence="5" type="ORF">ACFPIK_09240</name>
</gene>
<dbReference type="Proteomes" id="UP001596163">
    <property type="component" value="Unassembled WGS sequence"/>
</dbReference>
<dbReference type="NCBIfam" id="TIGR04131">
    <property type="entry name" value="Bac_Flav_CTERM"/>
    <property type="match status" value="1"/>
</dbReference>
<accession>A0ABW0BWV2</accession>
<sequence>MNVGSYVITPGGLTSGNYDLTFVPGTLTITKASLTVTAIDDTKVYNGLAYSNGNGVNYSGFVNGENSSVLGGSLTYTGNSQGAVNVGSYVITPGGLTSGNYDLTFVPGTLTITKASLTVTADSKSKIYGSGEPVLTYVVTGLQGGDQLTGSLSRNPGENVGTYAITQGSLSASSNYTIIYVGANLTITSRALTITADPKTKTYGDADPQLTYSVSGLQGGDQLTGSLSRNSGENVGTYAITQGSLTAGSNYTVTYIGANLVINPKPLVITANPNQGKRFGDSDPTLTFTTQGLVSGDVLSGALSRVAGENTGSYPILIGSLAAGSNYTVQFVSAEFIIASKLLTITVSSNQSKVYGDNDPVLTYTASGFEDGDNSSIITGSLSRVPGENVNQYAILLGSISAGNNYTINFVPGVFTITPAPLQIVADAKSKIFGNADPALTFTATGFKRSDTVSLMTGGLVRAAGENVGLYTISQGNLSAGSNYTINYTSTQFEIVKRVLTITANPNQSKTFGTDDPVFLYNVSGLAPGDTEAVISGSLSRVPGENVGSYALLIGSITAGGNYTIQFVPANFLIASKVLTIRVLPDQFKIYGDQDPVILYQVTGLQDGDDLSIISGKIGREVGENVGAYETNIGSLTVSNNYTINFIDADFTIKPKLVRIGGSFTAKNKPFDGNTKATLLDDRLTLIGVLEGDDVRLEGLQIAFVSPQPGTQKVIIINISVAGSDVNNYVFDLDDKPETTATIFINDADGDGVVDEVDLCPNTPRGEAVDENGCSDSQKDSDGDGVTDNLDLCPDTPMGETVDKDGCSASQLDTDGDGVPNSVELLEGTDPINKNEYKDQDGDGVPDYIEGLEGSLRLDPCSYQDTDGDLVPDYVEIYLDQTNPNNPADFKSSNSARIPDYVANRTPSQVIGNNTLTVEWGTELSFVTLPKTIAVLYGNGEIINLPVTWNTVSYDKLKSGTYQFEGAVTYEGCFGNPFNLKVTFELIVKVKNAPKDLLLSNNTFTAPYPVKDAFVGSFTVVDPQDNVHTIQLVPGQKDNAYFTIVNGQLIWTSKDALPGRNEFEIVVRVTDRVGNIFEKTFKIIRLRKPLSEIAIYNSFSPNGDQINDDWGVTELRYWTGVTIRVFERSGKQLFITSNPEVRWDGTFNGKVMTTGAYYFTVEVIESGEKRSGVVNLFTD</sequence>
<protein>
    <submittedName>
        <fullName evidence="5">MBG domain-containing protein</fullName>
    </submittedName>
</protein>
<evidence type="ECO:0000259" key="3">
    <source>
        <dbReference type="Pfam" id="PF07532"/>
    </source>
</evidence>
<feature type="domain" description="MBG" evidence="4">
    <location>
        <begin position="2"/>
        <end position="28"/>
    </location>
</feature>
<keyword evidence="1" id="KW-0732">Signal</keyword>
<feature type="region of interest" description="Disordered" evidence="2">
    <location>
        <begin position="762"/>
        <end position="821"/>
    </location>
</feature>
<organism evidence="5 6">
    <name type="scientific">Algoriphagus aquatilis</name>
    <dbReference type="NCBI Taxonomy" id="490186"/>
    <lineage>
        <taxon>Bacteria</taxon>
        <taxon>Pseudomonadati</taxon>
        <taxon>Bacteroidota</taxon>
        <taxon>Cytophagia</taxon>
        <taxon>Cytophagales</taxon>
        <taxon>Cyclobacteriaceae</taxon>
        <taxon>Algoriphagus</taxon>
    </lineage>
</organism>
<dbReference type="Pfam" id="PF18676">
    <property type="entry name" value="MBG_2"/>
    <property type="match status" value="9"/>
</dbReference>
<feature type="domain" description="MBG" evidence="4">
    <location>
        <begin position="579"/>
        <end position="652"/>
    </location>
</feature>
<feature type="domain" description="MBG" evidence="4">
    <location>
        <begin position="500"/>
        <end position="572"/>
    </location>
</feature>
<dbReference type="Pfam" id="PF07532">
    <property type="entry name" value="Big_4"/>
    <property type="match status" value="1"/>
</dbReference>
<name>A0ABW0BWV2_9BACT</name>
<dbReference type="InterPro" id="IPR026341">
    <property type="entry name" value="T9SS_type_B"/>
</dbReference>
<feature type="domain" description="MBG" evidence="4">
    <location>
        <begin position="422"/>
        <end position="493"/>
    </location>
</feature>
<dbReference type="SUPFAM" id="SSF103647">
    <property type="entry name" value="TSP type-3 repeat"/>
    <property type="match status" value="1"/>
</dbReference>
<feature type="domain" description="Bacterial Ig-like" evidence="3">
    <location>
        <begin position="917"/>
        <end position="968"/>
    </location>
</feature>
<evidence type="ECO:0000256" key="2">
    <source>
        <dbReference type="SAM" id="MobiDB-lite"/>
    </source>
</evidence>
<evidence type="ECO:0000313" key="5">
    <source>
        <dbReference type="EMBL" id="MFC5191951.1"/>
    </source>
</evidence>
<dbReference type="InterPro" id="IPR041286">
    <property type="entry name" value="MBG_2"/>
</dbReference>
<dbReference type="EMBL" id="JBHSKS010000006">
    <property type="protein sequence ID" value="MFC5191951.1"/>
    <property type="molecule type" value="Genomic_DNA"/>
</dbReference>
<feature type="domain" description="MBG" evidence="4">
    <location>
        <begin position="192"/>
        <end position="260"/>
    </location>
</feature>
<dbReference type="InterPro" id="IPR028974">
    <property type="entry name" value="TSP_type-3_rpt"/>
</dbReference>
<proteinExistence type="predicted"/>
<comment type="caution">
    <text evidence="5">The sequence shown here is derived from an EMBL/GenBank/DDBJ whole genome shotgun (WGS) entry which is preliminary data.</text>
</comment>
<evidence type="ECO:0000256" key="1">
    <source>
        <dbReference type="ARBA" id="ARBA00022729"/>
    </source>
</evidence>
<evidence type="ECO:0000259" key="4">
    <source>
        <dbReference type="Pfam" id="PF18676"/>
    </source>
</evidence>
<feature type="domain" description="MBG" evidence="4">
    <location>
        <begin position="267"/>
        <end position="336"/>
    </location>
</feature>
<reference evidence="6" key="1">
    <citation type="journal article" date="2019" name="Int. J. Syst. Evol. Microbiol.">
        <title>The Global Catalogue of Microorganisms (GCM) 10K type strain sequencing project: providing services to taxonomists for standard genome sequencing and annotation.</title>
        <authorList>
            <consortium name="The Broad Institute Genomics Platform"/>
            <consortium name="The Broad Institute Genome Sequencing Center for Infectious Disease"/>
            <person name="Wu L."/>
            <person name="Ma J."/>
        </authorList>
    </citation>
    <scope>NUCLEOTIDE SEQUENCE [LARGE SCALE GENOMIC DNA]</scope>
    <source>
        <strain evidence="6">CGMCC 1.7030</strain>
    </source>
</reference>